<dbReference type="OrthoDB" id="9805576at2"/>
<dbReference type="Pfam" id="PF02782">
    <property type="entry name" value="FGGY_C"/>
    <property type="match status" value="1"/>
</dbReference>
<dbReference type="CDD" id="cd07783">
    <property type="entry name" value="ASKHA_NBD_FGGY_SePSK_AtXK1-like"/>
    <property type="match status" value="1"/>
</dbReference>
<keyword evidence="5 12" id="KW-0418">Kinase</keyword>
<dbReference type="InterPro" id="IPR018484">
    <property type="entry name" value="FGGY_N"/>
</dbReference>
<dbReference type="STRING" id="1188319.OYT1_01082"/>
<name>A0A2Z6GDM7_9PROT</name>
<evidence type="ECO:0000256" key="2">
    <source>
        <dbReference type="ARBA" id="ARBA00009156"/>
    </source>
</evidence>
<dbReference type="FunFam" id="3.30.420.40:FF:000180">
    <property type="entry name" value="D-ribulose kinase isoform X1"/>
    <property type="match status" value="1"/>
</dbReference>
<evidence type="ECO:0000256" key="7">
    <source>
        <dbReference type="ARBA" id="ARBA00051146"/>
    </source>
</evidence>
<evidence type="ECO:0000256" key="6">
    <source>
        <dbReference type="ARBA" id="ARBA00022840"/>
    </source>
</evidence>
<dbReference type="EMBL" id="AP018738">
    <property type="protein sequence ID" value="BBE51616.1"/>
    <property type="molecule type" value="Genomic_DNA"/>
</dbReference>
<dbReference type="InterPro" id="IPR018485">
    <property type="entry name" value="FGGY_C"/>
</dbReference>
<sequence>MSYYLGLDFGTSGARACVLDADARIIHQGQLAFPAEQSPQVWREALHSLLSGLPAELARQLRGITIDATSATVLMCDAALEPISPALMYHDGRATAEALELKGIAPPNHTVCGATSGLAKFLWLTRHAEVSRAAHFLHQADWLAALLTGQGGISDYHNALKSGYDVEALCWPEWVLTLPNSQLLPKIVAPGTAIATISTELAQRYGIAADCQVHAGTTDSIAAFIASGVTQPGEAVTSLGTTLVLKLLSEQRVEAAEFGVYSHRYGNLWLAGGASNAGGGVLRQFFDDAQLTAFSARIDPTKESPLDYYPLPRPGERFPINDPLLTPRLSPRPHDDAEFLHGLLQGLSRIEAAGYTKLAELGATPLRAVVTAGGGAKNAVWMQMRERLLGVSVMAANQAEAAFGAALLGMRELAAPH</sequence>
<evidence type="ECO:0000256" key="8">
    <source>
        <dbReference type="ARBA" id="ARBA00066370"/>
    </source>
</evidence>
<proteinExistence type="inferred from homology"/>
<evidence type="ECO:0000256" key="9">
    <source>
        <dbReference type="ARBA" id="ARBA00072590"/>
    </source>
</evidence>
<evidence type="ECO:0000259" key="11">
    <source>
        <dbReference type="Pfam" id="PF02782"/>
    </source>
</evidence>
<keyword evidence="13" id="KW-1185">Reference proteome</keyword>
<comment type="similarity">
    <text evidence="2">Belongs to the FGGY kinase family.</text>
</comment>
<evidence type="ECO:0000256" key="5">
    <source>
        <dbReference type="ARBA" id="ARBA00022777"/>
    </source>
</evidence>
<comment type="cofactor">
    <cofactor evidence="1">
        <name>a divalent metal cation</name>
        <dbReference type="ChEBI" id="CHEBI:60240"/>
    </cofactor>
</comment>
<dbReference type="Proteomes" id="UP000033070">
    <property type="component" value="Chromosome"/>
</dbReference>
<feature type="domain" description="Carbohydrate kinase FGGY C-terminal" evidence="11">
    <location>
        <begin position="236"/>
        <end position="411"/>
    </location>
</feature>
<dbReference type="GO" id="GO:0005524">
    <property type="term" value="F:ATP binding"/>
    <property type="evidence" value="ECO:0007669"/>
    <property type="project" value="UniProtKB-KW"/>
</dbReference>
<dbReference type="Pfam" id="PF00370">
    <property type="entry name" value="FGGY_N"/>
    <property type="match status" value="1"/>
</dbReference>
<dbReference type="RefSeq" id="WP_062626268.1">
    <property type="nucleotide sequence ID" value="NZ_AP018738.1"/>
</dbReference>
<evidence type="ECO:0000313" key="13">
    <source>
        <dbReference type="Proteomes" id="UP000033070"/>
    </source>
</evidence>
<evidence type="ECO:0000256" key="4">
    <source>
        <dbReference type="ARBA" id="ARBA00022741"/>
    </source>
</evidence>
<dbReference type="GO" id="GO:0005997">
    <property type="term" value="P:xylulose metabolic process"/>
    <property type="evidence" value="ECO:0007669"/>
    <property type="project" value="TreeGrafter"/>
</dbReference>
<dbReference type="Gene3D" id="3.30.420.40">
    <property type="match status" value="2"/>
</dbReference>
<dbReference type="InterPro" id="IPR043129">
    <property type="entry name" value="ATPase_NBD"/>
</dbReference>
<comment type="catalytic activity">
    <reaction evidence="7">
        <text>D-ribulose + ATP = D-ribulose 5-phosphate + ADP + H(+)</text>
        <dbReference type="Rhea" id="RHEA:17601"/>
        <dbReference type="ChEBI" id="CHEBI:15378"/>
        <dbReference type="ChEBI" id="CHEBI:17173"/>
        <dbReference type="ChEBI" id="CHEBI:30616"/>
        <dbReference type="ChEBI" id="CHEBI:58121"/>
        <dbReference type="ChEBI" id="CHEBI:456216"/>
        <dbReference type="EC" id="2.7.1.47"/>
    </reaction>
</comment>
<dbReference type="GO" id="GO:0019150">
    <property type="term" value="F:D-ribulokinase activity"/>
    <property type="evidence" value="ECO:0007669"/>
    <property type="project" value="UniProtKB-EC"/>
</dbReference>
<organism evidence="12 13">
    <name type="scientific">Ferriphaselus amnicola</name>
    <dbReference type="NCBI Taxonomy" id="1188319"/>
    <lineage>
        <taxon>Bacteria</taxon>
        <taxon>Pseudomonadati</taxon>
        <taxon>Pseudomonadota</taxon>
        <taxon>Betaproteobacteria</taxon>
        <taxon>Nitrosomonadales</taxon>
        <taxon>Gallionellaceae</taxon>
        <taxon>Ferriphaselus</taxon>
    </lineage>
</organism>
<dbReference type="PANTHER" id="PTHR10196">
    <property type="entry name" value="SUGAR KINASE"/>
    <property type="match status" value="1"/>
</dbReference>
<protein>
    <recommendedName>
        <fullName evidence="9">D-ribulose kinase</fullName>
        <ecNumber evidence="8">2.7.1.47</ecNumber>
    </recommendedName>
</protein>
<evidence type="ECO:0000313" key="12">
    <source>
        <dbReference type="EMBL" id="BBE51616.1"/>
    </source>
</evidence>
<evidence type="ECO:0000256" key="3">
    <source>
        <dbReference type="ARBA" id="ARBA00022679"/>
    </source>
</evidence>
<dbReference type="PANTHER" id="PTHR10196:SF80">
    <property type="entry name" value="D-RIBULOSE KINASE"/>
    <property type="match status" value="1"/>
</dbReference>
<gene>
    <name evidence="12" type="ORF">OYT1_ch2091</name>
</gene>
<dbReference type="GO" id="GO:0005829">
    <property type="term" value="C:cytosol"/>
    <property type="evidence" value="ECO:0007669"/>
    <property type="project" value="TreeGrafter"/>
</dbReference>
<keyword evidence="4" id="KW-0547">Nucleotide-binding</keyword>
<reference evidence="12 13" key="1">
    <citation type="submission" date="2018-06" db="EMBL/GenBank/DDBJ databases">
        <title>OYT1 Genome Sequencing.</title>
        <authorList>
            <person name="Kato S."/>
            <person name="Itoh T."/>
            <person name="Ohkuma M."/>
        </authorList>
    </citation>
    <scope>NUCLEOTIDE SEQUENCE [LARGE SCALE GENOMIC DNA]</scope>
    <source>
        <strain evidence="12 13">OYT1</strain>
    </source>
</reference>
<feature type="domain" description="Carbohydrate kinase FGGY N-terminal" evidence="10">
    <location>
        <begin position="3"/>
        <end position="225"/>
    </location>
</feature>
<evidence type="ECO:0000256" key="1">
    <source>
        <dbReference type="ARBA" id="ARBA00001968"/>
    </source>
</evidence>
<evidence type="ECO:0000259" key="10">
    <source>
        <dbReference type="Pfam" id="PF00370"/>
    </source>
</evidence>
<dbReference type="EC" id="2.7.1.47" evidence="8"/>
<keyword evidence="6" id="KW-0067">ATP-binding</keyword>
<dbReference type="SUPFAM" id="SSF53067">
    <property type="entry name" value="Actin-like ATPase domain"/>
    <property type="match status" value="2"/>
</dbReference>
<dbReference type="KEGG" id="fam:OYT1_ch2091"/>
<dbReference type="GO" id="GO:0004856">
    <property type="term" value="F:D-xylulokinase activity"/>
    <property type="evidence" value="ECO:0007669"/>
    <property type="project" value="TreeGrafter"/>
</dbReference>
<accession>A0A2Z6GDM7</accession>
<dbReference type="AlphaFoldDB" id="A0A2Z6GDM7"/>
<keyword evidence="3" id="KW-0808">Transferase</keyword>